<dbReference type="HOGENOM" id="CLU_098980_1_0_11"/>
<evidence type="ECO:0008006" key="3">
    <source>
        <dbReference type="Google" id="ProtNLM"/>
    </source>
</evidence>
<proteinExistence type="predicted"/>
<reference evidence="1 2" key="1">
    <citation type="submission" date="2011-05" db="EMBL/GenBank/DDBJ databases">
        <title>Whole genome sequence of Microlunatus phosphovorus NM-1.</title>
        <authorList>
            <person name="Hosoyama A."/>
            <person name="Sasaki K."/>
            <person name="Harada T."/>
            <person name="Igarashi R."/>
            <person name="Kawakoshi A."/>
            <person name="Sasagawa M."/>
            <person name="Fukada J."/>
            <person name="Nakamura S."/>
            <person name="Katano Y."/>
            <person name="Hanada S."/>
            <person name="Kamagata Y."/>
            <person name="Nakamura N."/>
            <person name="Yamazaki S."/>
            <person name="Fujita N."/>
        </authorList>
    </citation>
    <scope>NUCLEOTIDE SEQUENCE [LARGE SCALE GENOMIC DNA]</scope>
    <source>
        <strain evidence="2">ATCC 700054 / DSM 10555 / JCM 9379 / NBRC 101784 / NCIMB 13414 / VKM Ac-1990 / NM-1</strain>
    </source>
</reference>
<name>F5XK67_MICPN</name>
<evidence type="ECO:0000313" key="2">
    <source>
        <dbReference type="Proteomes" id="UP000007947"/>
    </source>
</evidence>
<accession>F5XK67</accession>
<keyword evidence="2" id="KW-1185">Reference proteome</keyword>
<dbReference type="AlphaFoldDB" id="F5XK67"/>
<sequence>MVDWCGEQADRVNAQVLVVDGANVVGSRPDGWWRDRPGAAARLHGQLQQYLDEEPQGASRVILVLEGRARAGVPEGVTGSLEVVHAPGEGDDTIVDEVRLALTGGTVVVVTADRGLAARVQHLGATVVGPGWLLDRLASG</sequence>
<dbReference type="STRING" id="1032480.MLP_05490"/>
<dbReference type="EMBL" id="AP012204">
    <property type="protein sequence ID" value="BAK33563.1"/>
    <property type="molecule type" value="Genomic_DNA"/>
</dbReference>
<gene>
    <name evidence="1" type="ordered locus">MLP_05490</name>
</gene>
<organism evidence="1 2">
    <name type="scientific">Microlunatus phosphovorus (strain ATCC 700054 / DSM 10555 / JCM 9379 / NBRC 101784 / NCIMB 13414 / VKM Ac-1990 / NM-1)</name>
    <dbReference type="NCBI Taxonomy" id="1032480"/>
    <lineage>
        <taxon>Bacteria</taxon>
        <taxon>Bacillati</taxon>
        <taxon>Actinomycetota</taxon>
        <taxon>Actinomycetes</taxon>
        <taxon>Propionibacteriales</taxon>
        <taxon>Propionibacteriaceae</taxon>
        <taxon>Microlunatus</taxon>
    </lineage>
</organism>
<evidence type="ECO:0000313" key="1">
    <source>
        <dbReference type="EMBL" id="BAK33563.1"/>
    </source>
</evidence>
<dbReference type="KEGG" id="mph:MLP_05490"/>
<dbReference type="eggNOG" id="COG0494">
    <property type="taxonomic scope" value="Bacteria"/>
</dbReference>
<protein>
    <recommendedName>
        <fullName evidence="3">RNA-binding protein</fullName>
    </recommendedName>
</protein>
<dbReference type="Proteomes" id="UP000007947">
    <property type="component" value="Chromosome"/>
</dbReference>